<accession>A0ACA9MG67</accession>
<dbReference type="Proteomes" id="UP000789920">
    <property type="component" value="Unassembled WGS sequence"/>
</dbReference>
<organism evidence="1 2">
    <name type="scientific">Racocetra persica</name>
    <dbReference type="NCBI Taxonomy" id="160502"/>
    <lineage>
        <taxon>Eukaryota</taxon>
        <taxon>Fungi</taxon>
        <taxon>Fungi incertae sedis</taxon>
        <taxon>Mucoromycota</taxon>
        <taxon>Glomeromycotina</taxon>
        <taxon>Glomeromycetes</taxon>
        <taxon>Diversisporales</taxon>
        <taxon>Gigasporaceae</taxon>
        <taxon>Racocetra</taxon>
    </lineage>
</organism>
<dbReference type="EMBL" id="CAJVQC010007993">
    <property type="protein sequence ID" value="CAG8586566.1"/>
    <property type="molecule type" value="Genomic_DNA"/>
</dbReference>
<name>A0ACA9MG67_9GLOM</name>
<evidence type="ECO:0000313" key="1">
    <source>
        <dbReference type="EMBL" id="CAG8586566.1"/>
    </source>
</evidence>
<comment type="caution">
    <text evidence="1">The sequence shown here is derived from an EMBL/GenBank/DDBJ whole genome shotgun (WGS) entry which is preliminary data.</text>
</comment>
<protein>
    <submittedName>
        <fullName evidence="1">13750_t:CDS:1</fullName>
    </submittedName>
</protein>
<sequence>MRLQTSTDCLRPDIPQIQKKMPIKEVNYNESDIKRSNTTPWGGNLPCNDLNYTLLFQANDSLKVPEPRLDPKTNKSNYQNFSFKIYMTTVNSTKNLNDNYETYGSVSLISGLPDQYVKNNDSIFSYLENILHYTMINLKRIEKYGSEIYDPVLNAIILDKESQIIDATLFS</sequence>
<keyword evidence="2" id="KW-1185">Reference proteome</keyword>
<gene>
    <name evidence="1" type="ORF">RPERSI_LOCUS5368</name>
</gene>
<evidence type="ECO:0000313" key="2">
    <source>
        <dbReference type="Proteomes" id="UP000789920"/>
    </source>
</evidence>
<proteinExistence type="predicted"/>
<reference evidence="1" key="1">
    <citation type="submission" date="2021-06" db="EMBL/GenBank/DDBJ databases">
        <authorList>
            <person name="Kallberg Y."/>
            <person name="Tangrot J."/>
            <person name="Rosling A."/>
        </authorList>
    </citation>
    <scope>NUCLEOTIDE SEQUENCE</scope>
    <source>
        <strain evidence="1">MA461A</strain>
    </source>
</reference>